<dbReference type="AlphaFoldDB" id="A0A382GGU6"/>
<proteinExistence type="predicted"/>
<sequence length="49" mass="5921">MLESVSKYAKEITKVAQLEGYFILISEQLIYQYVTYIRRWKRSETLSFP</sequence>
<reference evidence="1" key="1">
    <citation type="submission" date="2018-05" db="EMBL/GenBank/DDBJ databases">
        <authorList>
            <person name="Lanie J.A."/>
            <person name="Ng W.-L."/>
            <person name="Kazmierczak K.M."/>
            <person name="Andrzejewski T.M."/>
            <person name="Davidsen T.M."/>
            <person name="Wayne K.J."/>
            <person name="Tettelin H."/>
            <person name="Glass J.I."/>
            <person name="Rusch D."/>
            <person name="Podicherti R."/>
            <person name="Tsui H.-C.T."/>
            <person name="Winkler M.E."/>
        </authorList>
    </citation>
    <scope>NUCLEOTIDE SEQUENCE</scope>
</reference>
<organism evidence="1">
    <name type="scientific">marine metagenome</name>
    <dbReference type="NCBI Taxonomy" id="408172"/>
    <lineage>
        <taxon>unclassified sequences</taxon>
        <taxon>metagenomes</taxon>
        <taxon>ecological metagenomes</taxon>
    </lineage>
</organism>
<protein>
    <submittedName>
        <fullName evidence="1">Uncharacterized protein</fullName>
    </submittedName>
</protein>
<evidence type="ECO:0000313" key="1">
    <source>
        <dbReference type="EMBL" id="SVB73985.1"/>
    </source>
</evidence>
<accession>A0A382GGU6</accession>
<dbReference type="EMBL" id="UINC01055285">
    <property type="protein sequence ID" value="SVB73985.1"/>
    <property type="molecule type" value="Genomic_DNA"/>
</dbReference>
<name>A0A382GGU6_9ZZZZ</name>
<gene>
    <name evidence="1" type="ORF">METZ01_LOCUS226839</name>
</gene>